<keyword evidence="3" id="KW-1185">Reference proteome</keyword>
<dbReference type="Proteomes" id="UP001626550">
    <property type="component" value="Unassembled WGS sequence"/>
</dbReference>
<gene>
    <name evidence="2" type="ORF">Ciccas_011684</name>
</gene>
<evidence type="ECO:0000256" key="1">
    <source>
        <dbReference type="SAM" id="SignalP"/>
    </source>
</evidence>
<sequence>MRLILLLLQLLALLPFHESRASVKSRERALFEKLTKQYKNYGTLGRPINRTHTKIEVHFSLQLIQVLQLNANQQTLSSAVWFNY</sequence>
<dbReference type="Gene3D" id="2.70.170.10">
    <property type="entry name" value="Neurotransmitter-gated ion-channel ligand-binding domain"/>
    <property type="match status" value="1"/>
</dbReference>
<comment type="caution">
    <text evidence="2">The sequence shown here is derived from an EMBL/GenBank/DDBJ whole genome shotgun (WGS) entry which is preliminary data.</text>
</comment>
<dbReference type="EMBL" id="JBJKFK010003564">
    <property type="protein sequence ID" value="KAL3309764.1"/>
    <property type="molecule type" value="Genomic_DNA"/>
</dbReference>
<accession>A0ABD2PQK8</accession>
<feature type="signal peptide" evidence="1">
    <location>
        <begin position="1"/>
        <end position="21"/>
    </location>
</feature>
<dbReference type="SUPFAM" id="SSF63712">
    <property type="entry name" value="Nicotinic receptor ligand binding domain-like"/>
    <property type="match status" value="1"/>
</dbReference>
<keyword evidence="1" id="KW-0732">Signal</keyword>
<protein>
    <submittedName>
        <fullName evidence="2">Uncharacterized protein</fullName>
    </submittedName>
</protein>
<evidence type="ECO:0000313" key="3">
    <source>
        <dbReference type="Proteomes" id="UP001626550"/>
    </source>
</evidence>
<proteinExistence type="predicted"/>
<dbReference type="AlphaFoldDB" id="A0ABD2PQK8"/>
<organism evidence="2 3">
    <name type="scientific">Cichlidogyrus casuarinus</name>
    <dbReference type="NCBI Taxonomy" id="1844966"/>
    <lineage>
        <taxon>Eukaryota</taxon>
        <taxon>Metazoa</taxon>
        <taxon>Spiralia</taxon>
        <taxon>Lophotrochozoa</taxon>
        <taxon>Platyhelminthes</taxon>
        <taxon>Monogenea</taxon>
        <taxon>Monopisthocotylea</taxon>
        <taxon>Dactylogyridea</taxon>
        <taxon>Ancyrocephalidae</taxon>
        <taxon>Cichlidogyrus</taxon>
    </lineage>
</organism>
<feature type="chain" id="PRO_5044759273" evidence="1">
    <location>
        <begin position="22"/>
        <end position="84"/>
    </location>
</feature>
<evidence type="ECO:0000313" key="2">
    <source>
        <dbReference type="EMBL" id="KAL3309764.1"/>
    </source>
</evidence>
<name>A0ABD2PQK8_9PLAT</name>
<reference evidence="2 3" key="1">
    <citation type="submission" date="2024-11" db="EMBL/GenBank/DDBJ databases">
        <title>Adaptive evolution of stress response genes in parasites aligns with host niche diversity.</title>
        <authorList>
            <person name="Hahn C."/>
            <person name="Resl P."/>
        </authorList>
    </citation>
    <scope>NUCLEOTIDE SEQUENCE [LARGE SCALE GENOMIC DNA]</scope>
    <source>
        <strain evidence="2">EGGRZ-B1_66</strain>
        <tissue evidence="2">Body</tissue>
    </source>
</reference>
<dbReference type="InterPro" id="IPR036734">
    <property type="entry name" value="Neur_chan_lig-bd_sf"/>
</dbReference>
<feature type="non-terminal residue" evidence="2">
    <location>
        <position position="84"/>
    </location>
</feature>